<dbReference type="EMBL" id="WTRC01000602">
    <property type="protein sequence ID" value="MWT23851.1"/>
    <property type="molecule type" value="Genomic_DNA"/>
</dbReference>
<comment type="caution">
    <text evidence="1">The sequence shown here is derived from an EMBL/GenBank/DDBJ whole genome shotgun (WGS) entry which is preliminary data.</text>
</comment>
<name>A0A6N8QLQ0_ECOLX</name>
<organism evidence="1 2">
    <name type="scientific">Escherichia coli</name>
    <dbReference type="NCBI Taxonomy" id="562"/>
    <lineage>
        <taxon>Bacteria</taxon>
        <taxon>Pseudomonadati</taxon>
        <taxon>Pseudomonadota</taxon>
        <taxon>Gammaproteobacteria</taxon>
        <taxon>Enterobacterales</taxon>
        <taxon>Enterobacteriaceae</taxon>
        <taxon>Escherichia</taxon>
    </lineage>
</organism>
<dbReference type="GO" id="GO:0004792">
    <property type="term" value="F:thiosulfate-cyanide sulfurtransferase activity"/>
    <property type="evidence" value="ECO:0007669"/>
    <property type="project" value="InterPro"/>
</dbReference>
<dbReference type="AlphaFoldDB" id="A0A6N8QLQ0"/>
<feature type="non-terminal residue" evidence="1">
    <location>
        <position position="1"/>
    </location>
</feature>
<accession>A0A6N8QLQ0</accession>
<sequence>NVKLYDGAWSEWGARADLPVEPVK</sequence>
<protein>
    <submittedName>
        <fullName evidence="1">3-mercaptopyruvate sulfurtransferase</fullName>
    </submittedName>
</protein>
<proteinExistence type="predicted"/>
<dbReference type="InterPro" id="IPR036873">
    <property type="entry name" value="Rhodanese-like_dom_sf"/>
</dbReference>
<dbReference type="InterPro" id="IPR001307">
    <property type="entry name" value="Thiosulphate_STrfase_CS"/>
</dbReference>
<dbReference type="SUPFAM" id="SSF52821">
    <property type="entry name" value="Rhodanese/Cell cycle control phosphatase"/>
    <property type="match status" value="1"/>
</dbReference>
<evidence type="ECO:0000313" key="2">
    <source>
        <dbReference type="Proteomes" id="UP000462410"/>
    </source>
</evidence>
<dbReference type="PROSITE" id="PS00683">
    <property type="entry name" value="RHODANESE_2"/>
    <property type="match status" value="1"/>
</dbReference>
<evidence type="ECO:0000313" key="1">
    <source>
        <dbReference type="EMBL" id="MWT23851.1"/>
    </source>
</evidence>
<reference evidence="1 2" key="1">
    <citation type="submission" date="2019-12" db="EMBL/GenBank/DDBJ databases">
        <title>Enteriobacteria Tanzani isolates_8377-8380.</title>
        <authorList>
            <person name="Subbiah M."/>
            <person name="Call D."/>
        </authorList>
    </citation>
    <scope>NUCLEOTIDE SEQUENCE [LARGE SCALE GENOMIC DNA]</scope>
    <source>
        <strain evidence="1 2">8378wH8</strain>
    </source>
</reference>
<dbReference type="Proteomes" id="UP000462410">
    <property type="component" value="Unassembled WGS sequence"/>
</dbReference>
<dbReference type="Gene3D" id="3.40.250.10">
    <property type="entry name" value="Rhodanese-like domain"/>
    <property type="match status" value="1"/>
</dbReference>
<gene>
    <name evidence="1" type="ORF">GP965_23510</name>
</gene>